<feature type="compositionally biased region" description="Polar residues" evidence="1">
    <location>
        <begin position="1"/>
        <end position="11"/>
    </location>
</feature>
<feature type="region of interest" description="Disordered" evidence="1">
    <location>
        <begin position="1"/>
        <end position="22"/>
    </location>
</feature>
<dbReference type="AlphaFoldDB" id="A0A2R6NF68"/>
<sequence>MSYLTSSNNAAFTPDPPSTSLPARISATAHQQSIFINPFASFNGPSAQTQVPPSRHVEEATQSELQEESDLMPMDLPPAYQRD</sequence>
<keyword evidence="3" id="KW-1185">Reference proteome</keyword>
<organism evidence="2 3">
    <name type="scientific">Hermanssonia centrifuga</name>
    <dbReference type="NCBI Taxonomy" id="98765"/>
    <lineage>
        <taxon>Eukaryota</taxon>
        <taxon>Fungi</taxon>
        <taxon>Dikarya</taxon>
        <taxon>Basidiomycota</taxon>
        <taxon>Agaricomycotina</taxon>
        <taxon>Agaricomycetes</taxon>
        <taxon>Polyporales</taxon>
        <taxon>Meruliaceae</taxon>
        <taxon>Hermanssonia</taxon>
    </lineage>
</organism>
<gene>
    <name evidence="2" type="ORF">PHLCEN_2v13117</name>
</gene>
<evidence type="ECO:0000313" key="3">
    <source>
        <dbReference type="Proteomes" id="UP000186601"/>
    </source>
</evidence>
<name>A0A2R6NF68_9APHY</name>
<protein>
    <submittedName>
        <fullName evidence="2">Uncharacterized protein</fullName>
    </submittedName>
</protein>
<evidence type="ECO:0000256" key="1">
    <source>
        <dbReference type="SAM" id="MobiDB-lite"/>
    </source>
</evidence>
<evidence type="ECO:0000313" key="2">
    <source>
        <dbReference type="EMBL" id="PSR71013.1"/>
    </source>
</evidence>
<feature type="region of interest" description="Disordered" evidence="1">
    <location>
        <begin position="44"/>
        <end position="83"/>
    </location>
</feature>
<proteinExistence type="predicted"/>
<comment type="caution">
    <text evidence="2">The sequence shown here is derived from an EMBL/GenBank/DDBJ whole genome shotgun (WGS) entry which is preliminary data.</text>
</comment>
<dbReference type="EMBL" id="MLYV02001297">
    <property type="protein sequence ID" value="PSR71013.1"/>
    <property type="molecule type" value="Genomic_DNA"/>
</dbReference>
<reference evidence="2 3" key="1">
    <citation type="submission" date="2018-02" db="EMBL/GenBank/DDBJ databases">
        <title>Genome sequence of the basidiomycete white-rot fungus Phlebia centrifuga.</title>
        <authorList>
            <person name="Granchi Z."/>
            <person name="Peng M."/>
            <person name="de Vries R.P."/>
            <person name="Hilden K."/>
            <person name="Makela M.R."/>
            <person name="Grigoriev I."/>
            <person name="Riley R."/>
        </authorList>
    </citation>
    <scope>NUCLEOTIDE SEQUENCE [LARGE SCALE GENOMIC DNA]</scope>
    <source>
        <strain evidence="2 3">FBCC195</strain>
    </source>
</reference>
<accession>A0A2R6NF68</accession>
<dbReference type="Proteomes" id="UP000186601">
    <property type="component" value="Unassembled WGS sequence"/>
</dbReference>